<keyword evidence="2" id="KW-1185">Reference proteome</keyword>
<gene>
    <name evidence="1" type="ORF">APZ42_016976</name>
</gene>
<evidence type="ECO:0000313" key="2">
    <source>
        <dbReference type="Proteomes" id="UP000076858"/>
    </source>
</evidence>
<evidence type="ECO:0000313" key="1">
    <source>
        <dbReference type="EMBL" id="KZS17337.1"/>
    </source>
</evidence>
<proteinExistence type="predicted"/>
<accession>A0A0P5T495</accession>
<sequence>MKMNGRIQGRAQLLQLSSVYYRRTKQTISLTKANILGDFIALVKARVLSRFSCLGRCDEEHVSRLAVPDLFLIR</sequence>
<organism evidence="1 2">
    <name type="scientific">Daphnia magna</name>
    <dbReference type="NCBI Taxonomy" id="35525"/>
    <lineage>
        <taxon>Eukaryota</taxon>
        <taxon>Metazoa</taxon>
        <taxon>Ecdysozoa</taxon>
        <taxon>Arthropoda</taxon>
        <taxon>Crustacea</taxon>
        <taxon>Branchiopoda</taxon>
        <taxon>Diplostraca</taxon>
        <taxon>Cladocera</taxon>
        <taxon>Anomopoda</taxon>
        <taxon>Daphniidae</taxon>
        <taxon>Daphnia</taxon>
    </lineage>
</organism>
<name>A0A0P5T495_9CRUS</name>
<dbReference type="AlphaFoldDB" id="A0A0P5T495"/>
<reference evidence="1 2" key="1">
    <citation type="submission" date="2016-03" db="EMBL/GenBank/DDBJ databases">
        <title>EvidentialGene: Evidence-directed Construction of Genes on Genomes.</title>
        <authorList>
            <person name="Gilbert D.G."/>
            <person name="Choi J.-H."/>
            <person name="Mockaitis K."/>
            <person name="Colbourne J."/>
            <person name="Pfrender M."/>
        </authorList>
    </citation>
    <scope>NUCLEOTIDE SEQUENCE [LARGE SCALE GENOMIC DNA]</scope>
    <source>
        <strain evidence="1 2">Xinb3</strain>
        <tissue evidence="1">Complete organism</tissue>
    </source>
</reference>
<protein>
    <submittedName>
        <fullName evidence="1">Uncharacterized protein</fullName>
    </submittedName>
</protein>
<dbReference type="EMBL" id="LRGB01000642">
    <property type="protein sequence ID" value="KZS17337.1"/>
    <property type="molecule type" value="Genomic_DNA"/>
</dbReference>
<dbReference type="Proteomes" id="UP000076858">
    <property type="component" value="Unassembled WGS sequence"/>
</dbReference>
<comment type="caution">
    <text evidence="1">The sequence shown here is derived from an EMBL/GenBank/DDBJ whole genome shotgun (WGS) entry which is preliminary data.</text>
</comment>